<evidence type="ECO:0000313" key="1">
    <source>
        <dbReference type="EMBL" id="GFD56926.1"/>
    </source>
</evidence>
<sequence length="80" mass="8992">ELDETEDAGVVVAEDAQASGDFDVAKDHVDPWYILGVVEHVKRFSESHVSHGIKTREVDYEQGRISVWIHSLHLPSTYTS</sequence>
<protein>
    <submittedName>
        <fullName evidence="1">Uncharacterized protein</fullName>
    </submittedName>
</protein>
<accession>A0A699XGC6</accession>
<comment type="caution">
    <text evidence="1">The sequence shown here is derived from an EMBL/GenBank/DDBJ whole genome shotgun (WGS) entry which is preliminary data.</text>
</comment>
<proteinExistence type="predicted"/>
<organism evidence="1">
    <name type="scientific">Tanacetum cinerariifolium</name>
    <name type="common">Dalmatian daisy</name>
    <name type="synonym">Chrysanthemum cinerariifolium</name>
    <dbReference type="NCBI Taxonomy" id="118510"/>
    <lineage>
        <taxon>Eukaryota</taxon>
        <taxon>Viridiplantae</taxon>
        <taxon>Streptophyta</taxon>
        <taxon>Embryophyta</taxon>
        <taxon>Tracheophyta</taxon>
        <taxon>Spermatophyta</taxon>
        <taxon>Magnoliopsida</taxon>
        <taxon>eudicotyledons</taxon>
        <taxon>Gunneridae</taxon>
        <taxon>Pentapetalae</taxon>
        <taxon>asterids</taxon>
        <taxon>campanulids</taxon>
        <taxon>Asterales</taxon>
        <taxon>Asteraceae</taxon>
        <taxon>Asteroideae</taxon>
        <taxon>Anthemideae</taxon>
        <taxon>Anthemidinae</taxon>
        <taxon>Tanacetum</taxon>
    </lineage>
</organism>
<gene>
    <name evidence="1" type="ORF">Tci_928895</name>
</gene>
<reference evidence="1" key="1">
    <citation type="journal article" date="2019" name="Sci. Rep.">
        <title>Draft genome of Tanacetum cinerariifolium, the natural source of mosquito coil.</title>
        <authorList>
            <person name="Yamashiro T."/>
            <person name="Shiraishi A."/>
            <person name="Satake H."/>
            <person name="Nakayama K."/>
        </authorList>
    </citation>
    <scope>NUCLEOTIDE SEQUENCE</scope>
</reference>
<dbReference type="EMBL" id="BKCJ011834917">
    <property type="protein sequence ID" value="GFD56926.1"/>
    <property type="molecule type" value="Genomic_DNA"/>
</dbReference>
<feature type="non-terminal residue" evidence="1">
    <location>
        <position position="1"/>
    </location>
</feature>
<dbReference type="AlphaFoldDB" id="A0A699XGC6"/>
<name>A0A699XGC6_TANCI</name>